<protein>
    <submittedName>
        <fullName evidence="2">Uncharacterized protein</fullName>
    </submittedName>
</protein>
<proteinExistence type="predicted"/>
<gene>
    <name evidence="2" type="ORF">CC80DRAFT_548753</name>
</gene>
<feature type="region of interest" description="Disordered" evidence="1">
    <location>
        <begin position="268"/>
        <end position="308"/>
    </location>
</feature>
<accession>A0A6A5TVJ8</accession>
<name>A0A6A5TVJ8_9PLEO</name>
<feature type="compositionally biased region" description="Basic and acidic residues" evidence="1">
    <location>
        <begin position="939"/>
        <end position="949"/>
    </location>
</feature>
<organism evidence="2 3">
    <name type="scientific">Byssothecium circinans</name>
    <dbReference type="NCBI Taxonomy" id="147558"/>
    <lineage>
        <taxon>Eukaryota</taxon>
        <taxon>Fungi</taxon>
        <taxon>Dikarya</taxon>
        <taxon>Ascomycota</taxon>
        <taxon>Pezizomycotina</taxon>
        <taxon>Dothideomycetes</taxon>
        <taxon>Pleosporomycetidae</taxon>
        <taxon>Pleosporales</taxon>
        <taxon>Massarineae</taxon>
        <taxon>Massarinaceae</taxon>
        <taxon>Byssothecium</taxon>
    </lineage>
</organism>
<evidence type="ECO:0000256" key="1">
    <source>
        <dbReference type="SAM" id="MobiDB-lite"/>
    </source>
</evidence>
<feature type="region of interest" description="Disordered" evidence="1">
    <location>
        <begin position="1"/>
        <end position="60"/>
    </location>
</feature>
<evidence type="ECO:0000313" key="3">
    <source>
        <dbReference type="Proteomes" id="UP000800035"/>
    </source>
</evidence>
<feature type="compositionally biased region" description="Polar residues" evidence="1">
    <location>
        <begin position="25"/>
        <end position="35"/>
    </location>
</feature>
<evidence type="ECO:0000313" key="2">
    <source>
        <dbReference type="EMBL" id="KAF1955672.1"/>
    </source>
</evidence>
<feature type="compositionally biased region" description="Basic and acidic residues" evidence="1">
    <location>
        <begin position="1"/>
        <end position="10"/>
    </location>
</feature>
<feature type="region of interest" description="Disordered" evidence="1">
    <location>
        <begin position="934"/>
        <end position="959"/>
    </location>
</feature>
<sequence length="959" mass="108444">MGESSHRRPGADSPSTPIYSSIPTNNVVASPSSATVCAEPHRKGSSSHKHKRASKSTWQPGGIVPELAYLNEATPPSSQSSGSTLDIRVPMVIRMKETTPRVDIRNEEVFVPPPELDRLARVGTNESPERAKGSGFVRETMRKRTPFENGKVGEKVLKSCLEKRKSAEEPEATLESDKENEEDVFFDAQEGREDDCEFKMPAVWPSTSSSPLNVPRFRVKVRSSPFPSASMMDDYLRGISVSHLMKDGTKALATQQLVVMKVRTPTPKPRLESVQEEMWPEHDELAEDRPLPPSSPIGNSWRKAQDQSRVSVDTFYAESFYRPTGAPAPKTQARHQPYVESADESPSILNAAPAPVSQVTEYPILREEDVNEEMVAHWKSNPYASVLAPPASSYPNDHQYGEDHDLSYPTSPSPAYDLGVFPRPMSYIPNPAPLSRPQRPLQTRFSNLRNYDSSSSISSSTMMTVPPSPNMGVYLANEQKLRTGKGREYLLGGFANEKRERQSKHGLEMETTLGKNPRVGGWEEDEDERIAKEKIHQYTERGRELLGRWEICVGVDGNFDPTFPTTYQLNDEVESDEDWHKLAGEIGHEIEEYRERKRREKNQTLDNIKKIVPGRVTLEEDRLPTPLSIFYPGIIRGVTPSPSPLLYRMSSLPNSVSSWITVSSPSPSVSHTFPGIRDAGNDNTIDDSASLQFERFDGDHHTPSHLENESHQTDLPKTPNKKTVVWWKQFLCRSSEEEDQALDKRFGEVNDINDAVTTNLHNPLPPTLVTVTAKQPSEENKVTPEMLETKTSEEYSLLSRTLLATYTQIHHFHTTLNIPSPLPKLKQNLKSTRRHLKTTHRYLRKKASPLKTRMKIRTKVLFKRLRPRLQFPRRAESQHSSVEQISIEVGEQLVRCAGRERGMVSVSERAMRLVQRWRGWKRRVRGRVGRLLGRRRKGEGKEKEKERGSDGGVGEGVWR</sequence>
<feature type="compositionally biased region" description="Gly residues" evidence="1">
    <location>
        <begin position="950"/>
        <end position="959"/>
    </location>
</feature>
<keyword evidence="3" id="KW-1185">Reference proteome</keyword>
<feature type="region of interest" description="Disordered" evidence="1">
    <location>
        <begin position="116"/>
        <end position="135"/>
    </location>
</feature>
<feature type="region of interest" description="Disordered" evidence="1">
    <location>
        <begin position="394"/>
        <end position="415"/>
    </location>
</feature>
<feature type="compositionally biased region" description="Basic and acidic residues" evidence="1">
    <location>
        <begin position="269"/>
        <end position="290"/>
    </location>
</feature>
<feature type="compositionally biased region" description="Low complexity" evidence="1">
    <location>
        <begin position="13"/>
        <end position="24"/>
    </location>
</feature>
<dbReference type="Proteomes" id="UP000800035">
    <property type="component" value="Unassembled WGS sequence"/>
</dbReference>
<feature type="region of interest" description="Disordered" evidence="1">
    <location>
        <begin position="695"/>
        <end position="717"/>
    </location>
</feature>
<feature type="compositionally biased region" description="Basic and acidic residues" evidence="1">
    <location>
        <begin position="695"/>
        <end position="714"/>
    </location>
</feature>
<dbReference type="OrthoDB" id="10678014at2759"/>
<reference evidence="2" key="1">
    <citation type="journal article" date="2020" name="Stud. Mycol.">
        <title>101 Dothideomycetes genomes: a test case for predicting lifestyles and emergence of pathogens.</title>
        <authorList>
            <person name="Haridas S."/>
            <person name="Albert R."/>
            <person name="Binder M."/>
            <person name="Bloem J."/>
            <person name="Labutti K."/>
            <person name="Salamov A."/>
            <person name="Andreopoulos B."/>
            <person name="Baker S."/>
            <person name="Barry K."/>
            <person name="Bills G."/>
            <person name="Bluhm B."/>
            <person name="Cannon C."/>
            <person name="Castanera R."/>
            <person name="Culley D."/>
            <person name="Daum C."/>
            <person name="Ezra D."/>
            <person name="Gonzalez J."/>
            <person name="Henrissat B."/>
            <person name="Kuo A."/>
            <person name="Liang C."/>
            <person name="Lipzen A."/>
            <person name="Lutzoni F."/>
            <person name="Magnuson J."/>
            <person name="Mondo S."/>
            <person name="Nolan M."/>
            <person name="Ohm R."/>
            <person name="Pangilinan J."/>
            <person name="Park H.-J."/>
            <person name="Ramirez L."/>
            <person name="Alfaro M."/>
            <person name="Sun H."/>
            <person name="Tritt A."/>
            <person name="Yoshinaga Y."/>
            <person name="Zwiers L.-H."/>
            <person name="Turgeon B."/>
            <person name="Goodwin S."/>
            <person name="Spatafora J."/>
            <person name="Crous P."/>
            <person name="Grigoriev I."/>
        </authorList>
    </citation>
    <scope>NUCLEOTIDE SEQUENCE</scope>
    <source>
        <strain evidence="2">CBS 675.92</strain>
    </source>
</reference>
<dbReference type="EMBL" id="ML976993">
    <property type="protein sequence ID" value="KAF1955672.1"/>
    <property type="molecule type" value="Genomic_DNA"/>
</dbReference>
<dbReference type="AlphaFoldDB" id="A0A6A5TVJ8"/>
<feature type="compositionally biased region" description="Basic residues" evidence="1">
    <location>
        <begin position="43"/>
        <end position="54"/>
    </location>
</feature>